<gene>
    <name evidence="7" type="ORF">HAX54_008643</name>
</gene>
<evidence type="ECO:0000256" key="6">
    <source>
        <dbReference type="RuleBase" id="RU367044"/>
    </source>
</evidence>
<evidence type="ECO:0000256" key="2">
    <source>
        <dbReference type="ARBA" id="ARBA00005581"/>
    </source>
</evidence>
<name>A0ABS8TG61_DATST</name>
<keyword evidence="5" id="KW-0732">Signal</keyword>
<dbReference type="PANTHER" id="PTHR31232">
    <property type="match status" value="1"/>
</dbReference>
<comment type="similarity">
    <text evidence="2 6">Belongs to the plant self-incompatibility (S1) protein family.</text>
</comment>
<protein>
    <recommendedName>
        <fullName evidence="6">S-protein homolog</fullName>
    </recommendedName>
</protein>
<dbReference type="PANTHER" id="PTHR31232:SF137">
    <property type="entry name" value="S-PROTEIN HOMOLOG"/>
    <property type="match status" value="1"/>
</dbReference>
<accession>A0ABS8TG61</accession>
<dbReference type="InterPro" id="IPR010264">
    <property type="entry name" value="Self-incomp_S1"/>
</dbReference>
<keyword evidence="3 6" id="KW-0713">Self-incompatibility</keyword>
<evidence type="ECO:0000256" key="5">
    <source>
        <dbReference type="ARBA" id="ARBA00022729"/>
    </source>
</evidence>
<comment type="subcellular location">
    <subcellularLocation>
        <location evidence="1 6">Secreted</location>
    </subcellularLocation>
</comment>
<evidence type="ECO:0000256" key="4">
    <source>
        <dbReference type="ARBA" id="ARBA00022525"/>
    </source>
</evidence>
<evidence type="ECO:0000256" key="1">
    <source>
        <dbReference type="ARBA" id="ARBA00004613"/>
    </source>
</evidence>
<organism evidence="7 8">
    <name type="scientific">Datura stramonium</name>
    <name type="common">Jimsonweed</name>
    <name type="synonym">Common thornapple</name>
    <dbReference type="NCBI Taxonomy" id="4076"/>
    <lineage>
        <taxon>Eukaryota</taxon>
        <taxon>Viridiplantae</taxon>
        <taxon>Streptophyta</taxon>
        <taxon>Embryophyta</taxon>
        <taxon>Tracheophyta</taxon>
        <taxon>Spermatophyta</taxon>
        <taxon>Magnoliopsida</taxon>
        <taxon>eudicotyledons</taxon>
        <taxon>Gunneridae</taxon>
        <taxon>Pentapetalae</taxon>
        <taxon>asterids</taxon>
        <taxon>lamiids</taxon>
        <taxon>Solanales</taxon>
        <taxon>Solanaceae</taxon>
        <taxon>Solanoideae</taxon>
        <taxon>Datureae</taxon>
        <taxon>Datura</taxon>
    </lineage>
</organism>
<comment type="caution">
    <text evidence="7">The sequence shown here is derived from an EMBL/GenBank/DDBJ whole genome shotgun (WGS) entry which is preliminary data.</text>
</comment>
<evidence type="ECO:0000256" key="3">
    <source>
        <dbReference type="ARBA" id="ARBA00022471"/>
    </source>
</evidence>
<proteinExistence type="inferred from homology"/>
<dbReference type="EMBL" id="JACEIK010001452">
    <property type="protein sequence ID" value="MCD7469539.1"/>
    <property type="molecule type" value="Genomic_DNA"/>
</dbReference>
<keyword evidence="4 6" id="KW-0964">Secreted</keyword>
<sequence length="149" mass="17298">MAYYPYSKVKLSLLVSFIINIVMMTNAFKLNPTVNEYFISDLPQNTSLLNVHCQSRDDDLGIHTLNVGDKYDFSFHENFWGTTVFYCSFAWGPKSNGVDVYRRGNSLCMFKFLSRKDIYCSWLMKDSGIFFAFGENPSPSDFEFAYSWL</sequence>
<dbReference type="Pfam" id="PF05938">
    <property type="entry name" value="Self-incomp_S1"/>
    <property type="match status" value="1"/>
</dbReference>
<evidence type="ECO:0000313" key="7">
    <source>
        <dbReference type="EMBL" id="MCD7469539.1"/>
    </source>
</evidence>
<keyword evidence="8" id="KW-1185">Reference proteome</keyword>
<reference evidence="7 8" key="1">
    <citation type="journal article" date="2021" name="BMC Genomics">
        <title>Datura genome reveals duplications of psychoactive alkaloid biosynthetic genes and high mutation rate following tissue culture.</title>
        <authorList>
            <person name="Rajewski A."/>
            <person name="Carter-House D."/>
            <person name="Stajich J."/>
            <person name="Litt A."/>
        </authorList>
    </citation>
    <scope>NUCLEOTIDE SEQUENCE [LARGE SCALE GENOMIC DNA]</scope>
    <source>
        <strain evidence="7">AR-01</strain>
    </source>
</reference>
<dbReference type="Proteomes" id="UP000823775">
    <property type="component" value="Unassembled WGS sequence"/>
</dbReference>
<evidence type="ECO:0000313" key="8">
    <source>
        <dbReference type="Proteomes" id="UP000823775"/>
    </source>
</evidence>